<feature type="compositionally biased region" description="Polar residues" evidence="1">
    <location>
        <begin position="159"/>
        <end position="186"/>
    </location>
</feature>
<comment type="caution">
    <text evidence="2">The sequence shown here is derived from an EMBL/GenBank/DDBJ whole genome shotgun (WGS) entry which is preliminary data.</text>
</comment>
<protein>
    <submittedName>
        <fullName evidence="2">Mitogen-activated protein kinase kinase kinase 5</fullName>
        <ecNumber evidence="2">2.7.11.25</ecNumber>
    </submittedName>
</protein>
<dbReference type="InterPro" id="IPR013761">
    <property type="entry name" value="SAM/pointed_sf"/>
</dbReference>
<dbReference type="AlphaFoldDB" id="A0AAN8ZSZ9"/>
<feature type="region of interest" description="Disordered" evidence="1">
    <location>
        <begin position="159"/>
        <end position="208"/>
    </location>
</feature>
<feature type="compositionally biased region" description="Polar residues" evidence="1">
    <location>
        <begin position="195"/>
        <end position="208"/>
    </location>
</feature>
<organism evidence="2 3">
    <name type="scientific">Halocaridina rubra</name>
    <name type="common">Hawaiian red shrimp</name>
    <dbReference type="NCBI Taxonomy" id="373956"/>
    <lineage>
        <taxon>Eukaryota</taxon>
        <taxon>Metazoa</taxon>
        <taxon>Ecdysozoa</taxon>
        <taxon>Arthropoda</taxon>
        <taxon>Crustacea</taxon>
        <taxon>Multicrustacea</taxon>
        <taxon>Malacostraca</taxon>
        <taxon>Eumalacostraca</taxon>
        <taxon>Eucarida</taxon>
        <taxon>Decapoda</taxon>
        <taxon>Pleocyemata</taxon>
        <taxon>Caridea</taxon>
        <taxon>Atyoidea</taxon>
        <taxon>Atyidae</taxon>
        <taxon>Halocaridina</taxon>
    </lineage>
</organism>
<proteinExistence type="predicted"/>
<dbReference type="Proteomes" id="UP001381693">
    <property type="component" value="Unassembled WGS sequence"/>
</dbReference>
<sequence length="318" mass="35106">MFALDNLVRSAVHCAITVLSPEHEILLGSADGGAGVLVGAPGRARDAIEEGSTSGVSTINSTKSANALHDFHHSKHCHQLQEALQATRSENLRLLEELSLSEKRYGDLLKMYLAERRDQSQHLANRMGIELHNSFATGTDRDVEESNWAKSKRLCKSSSGESALTDNDNSDNSPVSTMGSRSSADTITAEKPLPCQSNPAEAASQLPNLSQEPPVIHVSSRNIDMELVIWLQSLSIDRDVIDKFLAQDYTKDDVLMWMTRDDLRRLRMRGGVELRLWRSMVQYRHSMGLPVNPEECLLPKQTVSNSGTQDSAAKSTKL</sequence>
<evidence type="ECO:0000256" key="1">
    <source>
        <dbReference type="SAM" id="MobiDB-lite"/>
    </source>
</evidence>
<dbReference type="GO" id="GO:0004709">
    <property type="term" value="F:MAP kinase kinase kinase activity"/>
    <property type="evidence" value="ECO:0007669"/>
    <property type="project" value="UniProtKB-EC"/>
</dbReference>
<dbReference type="EMBL" id="JAXCGZ010023002">
    <property type="protein sequence ID" value="KAK7019358.1"/>
    <property type="molecule type" value="Genomic_DNA"/>
</dbReference>
<evidence type="ECO:0000313" key="2">
    <source>
        <dbReference type="EMBL" id="KAK7019358.1"/>
    </source>
</evidence>
<dbReference type="SUPFAM" id="SSF47769">
    <property type="entry name" value="SAM/Pointed domain"/>
    <property type="match status" value="1"/>
</dbReference>
<reference evidence="2 3" key="1">
    <citation type="submission" date="2023-11" db="EMBL/GenBank/DDBJ databases">
        <title>Halocaridina rubra genome assembly.</title>
        <authorList>
            <person name="Smith C."/>
        </authorList>
    </citation>
    <scope>NUCLEOTIDE SEQUENCE [LARGE SCALE GENOMIC DNA]</scope>
    <source>
        <strain evidence="2">EP-1</strain>
        <tissue evidence="2">Whole</tissue>
    </source>
</reference>
<gene>
    <name evidence="2" type="primary">MAP3K5</name>
    <name evidence="2" type="ORF">SK128_020210</name>
</gene>
<dbReference type="EC" id="2.7.11.25" evidence="2"/>
<keyword evidence="3" id="KW-1185">Reference proteome</keyword>
<name>A0AAN8ZSZ9_HALRR</name>
<accession>A0AAN8ZSZ9</accession>
<keyword evidence="2" id="KW-0808">Transferase</keyword>
<keyword evidence="2" id="KW-0418">Kinase</keyword>
<evidence type="ECO:0000313" key="3">
    <source>
        <dbReference type="Proteomes" id="UP001381693"/>
    </source>
</evidence>